<dbReference type="RefSeq" id="WP_014961399.1">
    <property type="nucleotide sequence ID" value="NC_018649.1"/>
</dbReference>
<accession>J9ZDJ0</accession>
<evidence type="ECO:0000313" key="1">
    <source>
        <dbReference type="EMBL" id="AFS53893.1"/>
    </source>
</evidence>
<dbReference type="PATRIC" id="fig|1048260.3.peg.1813"/>
<evidence type="ECO:0000313" key="2">
    <source>
        <dbReference type="Proteomes" id="UP000006177"/>
    </source>
</evidence>
<gene>
    <name evidence="1" type="ordered locus">LFML04_1691</name>
</gene>
<dbReference type="AlphaFoldDB" id="J9ZDJ0"/>
<dbReference type="STRING" id="1048260.LFML04_1691"/>
<protein>
    <submittedName>
        <fullName evidence="1">Putative phage integrase</fullName>
    </submittedName>
</protein>
<organism evidence="1 2">
    <name type="scientific">Leptospirillum ferriphilum (strain ML-04)</name>
    <dbReference type="NCBI Taxonomy" id="1048260"/>
    <lineage>
        <taxon>Bacteria</taxon>
        <taxon>Pseudomonadati</taxon>
        <taxon>Nitrospirota</taxon>
        <taxon>Nitrospiria</taxon>
        <taxon>Nitrospirales</taxon>
        <taxon>Nitrospiraceae</taxon>
        <taxon>Leptospirillum</taxon>
    </lineage>
</organism>
<dbReference type="Proteomes" id="UP000006177">
    <property type="component" value="Chromosome"/>
</dbReference>
<proteinExistence type="predicted"/>
<dbReference type="HOGENOM" id="CLU_160518_1_0_0"/>
<dbReference type="EMBL" id="CP002919">
    <property type="protein sequence ID" value="AFS53893.1"/>
    <property type="molecule type" value="Genomic_DNA"/>
</dbReference>
<sequence length="75" mass="8746">MASIYQRGPYEWQVLIRRKGFETQARVFNTKAEADAWAQVTESEMVRGVFVSWKEAENTTLEEALDRYSQEVSLL</sequence>
<reference evidence="1 2" key="1">
    <citation type="journal article" date="2011" name="J. Microbiol.">
        <title>Complete genome of Leptospirillum ferriphilum ML-04 provides insight into its physiology and environmental adaptation.</title>
        <authorList>
            <person name="Mi S."/>
            <person name="Song J."/>
            <person name="Lin J."/>
            <person name="Che Y."/>
            <person name="Zheng H."/>
            <person name="Lin J."/>
        </authorList>
    </citation>
    <scope>NUCLEOTIDE SEQUENCE [LARGE SCALE GENOMIC DNA]</scope>
    <source>
        <strain evidence="1 2">ML-04</strain>
    </source>
</reference>
<dbReference type="KEGG" id="lfi:LFML04_1691"/>
<name>J9ZDJ0_LEPFM</name>